<dbReference type="RefSeq" id="WP_002851263.1">
    <property type="nucleotide sequence ID" value="NZ_ADKM02000100.1"/>
</dbReference>
<gene>
    <name evidence="2" type="ORF">CUS_5762</name>
</gene>
<name>E9SEK3_RUMAL</name>
<dbReference type="Pfam" id="PF14266">
    <property type="entry name" value="YceG_bac"/>
    <property type="match status" value="3"/>
</dbReference>
<comment type="caution">
    <text evidence="2">The sequence shown here is derived from an EMBL/GenBank/DDBJ whole genome shotgun (WGS) entry which is preliminary data.</text>
</comment>
<feature type="domain" description="Putative component of 'biosynthetic module'" evidence="1">
    <location>
        <begin position="14"/>
        <end position="211"/>
    </location>
</feature>
<evidence type="ECO:0000259" key="1">
    <source>
        <dbReference type="Pfam" id="PF14266"/>
    </source>
</evidence>
<dbReference type="EMBL" id="ADKM02000100">
    <property type="protein sequence ID" value="EGC02277.1"/>
    <property type="molecule type" value="Genomic_DNA"/>
</dbReference>
<proteinExistence type="predicted"/>
<evidence type="ECO:0000313" key="3">
    <source>
        <dbReference type="Proteomes" id="UP000004259"/>
    </source>
</evidence>
<dbReference type="STRING" id="246199.CUS_5762"/>
<organism evidence="2 3">
    <name type="scientific">Ruminococcus albus 8</name>
    <dbReference type="NCBI Taxonomy" id="246199"/>
    <lineage>
        <taxon>Bacteria</taxon>
        <taxon>Bacillati</taxon>
        <taxon>Bacillota</taxon>
        <taxon>Clostridia</taxon>
        <taxon>Eubacteriales</taxon>
        <taxon>Oscillospiraceae</taxon>
        <taxon>Ruminococcus</taxon>
    </lineage>
</organism>
<feature type="domain" description="Putative component of 'biosynthetic module'" evidence="1">
    <location>
        <begin position="510"/>
        <end position="722"/>
    </location>
</feature>
<accession>E9SEK3</accession>
<protein>
    <submittedName>
        <fullName evidence="2">Conserved domain protein</fullName>
    </submittedName>
</protein>
<dbReference type="OrthoDB" id="2421008at2"/>
<keyword evidence="3" id="KW-1185">Reference proteome</keyword>
<feature type="domain" description="Putative component of 'biosynthetic module'" evidence="1">
    <location>
        <begin position="252"/>
        <end position="490"/>
    </location>
</feature>
<sequence>MFEHKKLRGLDDYFKELNARPEKCVYFYRICGYNEQVAEFIKRYYEAARTGGVIIEGRIPNPDNKNLAYFEEMMGMDFKMDLNFLTMKLKKWLPRMSDYQRDTVAGSIYNTLATLRSQGKNDNMLKNCYIKFMCWLYYKFERVTAQLGENKVPKILYEGDISNYELLLITVLSNAGCDVVLLEYNGDEGYLKADPQSLVSYKLDIAGLSAFPDGYSLRGMRDMQQAEASKQRLYGPAPKFSNCTNAWISGEQDHIAEFKMPVSARGNDPKLFYNIYTRINGVWDKLTYLNDLYQMQLEIKNSGRRVVIVDEVIPLPTPDEINNVPRKYYNKPEQMIADLALQIRYGNNIELQRVMVKSFVDTMLDECKNESNNLNKLTNKAVYLICWLKRYMAQLFANWRMPEVACFIYMGGCRNENEAMFMRFISRLPVDVLILLPNLNAEKCCLKDKLLYEQNCAETLDVKKFPAENTQLQMATLAYHAERELDTLMYHDSGIYRNRQYSKANAVTLKTMYEEIAILWKEELKYRPNFSTVDDVVNMPVLFAKVSGVKDSDLEQYWGSIKQLLTPDTFLITQAPYISSDSYNEMKSYSTEFLKRGVLQRNVIKNHPSFRYGFLRDEIQDHILDKLQLLIDSRMIKGTFENGTEYTIVATVMNMNMDLVRKIQSFDFTKTNPKLIYINSGERMISLEDSIIVAFLNLIGFDVVFFVPTGYQSVEKHFNTLIMEEHQIGDYVYDLNVPDLRRFVVKKQPTSWRDRIFKRGK</sequence>
<dbReference type="Proteomes" id="UP000004259">
    <property type="component" value="Unassembled WGS sequence"/>
</dbReference>
<reference evidence="2 3" key="1">
    <citation type="submission" date="2011-02" db="EMBL/GenBank/DDBJ databases">
        <authorList>
            <person name="Nelson K.E."/>
            <person name="Sutton G."/>
            <person name="Torralba M."/>
            <person name="Durkin S."/>
            <person name="Harkins D."/>
            <person name="Montgomery R."/>
            <person name="Ziemer C."/>
            <person name="Klaassens E."/>
            <person name="Ocuiv P."/>
            <person name="Morrison M."/>
        </authorList>
    </citation>
    <scope>NUCLEOTIDE SEQUENCE [LARGE SCALE GENOMIC DNA]</scope>
    <source>
        <strain evidence="2 3">8</strain>
    </source>
</reference>
<dbReference type="AlphaFoldDB" id="E9SEK3"/>
<dbReference type="InterPro" id="IPR025647">
    <property type="entry name" value="YceG_bac"/>
</dbReference>
<evidence type="ECO:0000313" key="2">
    <source>
        <dbReference type="EMBL" id="EGC02277.1"/>
    </source>
</evidence>
<dbReference type="eggNOG" id="ENOG502Z9CR">
    <property type="taxonomic scope" value="Bacteria"/>
</dbReference>